<keyword evidence="10 11" id="KW-0998">Cell outer membrane</keyword>
<keyword evidence="7" id="KW-0406">Ion transport</keyword>
<dbReference type="PANTHER" id="PTHR32552">
    <property type="entry name" value="FERRICHROME IRON RECEPTOR-RELATED"/>
    <property type="match status" value="1"/>
</dbReference>
<dbReference type="RefSeq" id="WP_011390065.1">
    <property type="nucleotide sequence ID" value="NC_007643.1"/>
</dbReference>
<name>Q2RRY3_RHORT</name>
<dbReference type="PATRIC" id="fig|269796.9.peg.2412"/>
<reference evidence="16 17" key="1">
    <citation type="journal article" date="2011" name="Stand. Genomic Sci.">
        <title>Complete genome sequence of Rhodospirillum rubrum type strain (S1).</title>
        <authorList>
            <person name="Munk A.C."/>
            <person name="Copeland A."/>
            <person name="Lucas S."/>
            <person name="Lapidus A."/>
            <person name="Del Rio T.G."/>
            <person name="Barry K."/>
            <person name="Detter J.C."/>
            <person name="Hammon N."/>
            <person name="Israni S."/>
            <person name="Pitluck S."/>
            <person name="Brettin T."/>
            <person name="Bruce D."/>
            <person name="Han C."/>
            <person name="Tapia R."/>
            <person name="Gilna P."/>
            <person name="Schmutz J."/>
            <person name="Larimer F."/>
            <person name="Land M."/>
            <person name="Kyrpides N.C."/>
            <person name="Mavromatis K."/>
            <person name="Richardson P."/>
            <person name="Rohde M."/>
            <person name="Goker M."/>
            <person name="Klenk H.P."/>
            <person name="Zhang Y."/>
            <person name="Roberts G.P."/>
            <person name="Reslewic S."/>
            <person name="Schwartz D.C."/>
        </authorList>
    </citation>
    <scope>NUCLEOTIDE SEQUENCE [LARGE SCALE GENOMIC DNA]</scope>
    <source>
        <strain evidence="17">ATCC 11170 / ATH 1.1.1 / DSM 467 / LMG 4362 / NCIMB 8255 / S1</strain>
    </source>
</reference>
<dbReference type="eggNOG" id="COG4771">
    <property type="taxonomic scope" value="Bacteria"/>
</dbReference>
<dbReference type="InterPro" id="IPR036942">
    <property type="entry name" value="Beta-barrel_TonB_sf"/>
</dbReference>
<dbReference type="HOGENOM" id="CLU_008287_15_2_5"/>
<evidence type="ECO:0000256" key="7">
    <source>
        <dbReference type="ARBA" id="ARBA00023065"/>
    </source>
</evidence>
<comment type="similarity">
    <text evidence="11 12">Belongs to the TonB-dependent receptor family.</text>
</comment>
<dbReference type="AlphaFoldDB" id="Q2RRY3"/>
<dbReference type="Gene3D" id="2.40.170.20">
    <property type="entry name" value="TonB-dependent receptor, beta-barrel domain"/>
    <property type="match status" value="1"/>
</dbReference>
<dbReference type="InterPro" id="IPR012910">
    <property type="entry name" value="Plug_dom"/>
</dbReference>
<evidence type="ECO:0000259" key="15">
    <source>
        <dbReference type="Pfam" id="PF07715"/>
    </source>
</evidence>
<dbReference type="CDD" id="cd01347">
    <property type="entry name" value="ligand_gated_channel"/>
    <property type="match status" value="1"/>
</dbReference>
<keyword evidence="6" id="KW-0408">Iron</keyword>
<dbReference type="PROSITE" id="PS52016">
    <property type="entry name" value="TONB_DEPENDENT_REC_3"/>
    <property type="match status" value="1"/>
</dbReference>
<dbReference type="KEGG" id="rru:Rru_A2312"/>
<dbReference type="EnsemblBacteria" id="ABC23112">
    <property type="protein sequence ID" value="ABC23112"/>
    <property type="gene ID" value="Rru_A2312"/>
</dbReference>
<evidence type="ECO:0000256" key="8">
    <source>
        <dbReference type="ARBA" id="ARBA00023077"/>
    </source>
</evidence>
<keyword evidence="2 11" id="KW-0813">Transport</keyword>
<evidence type="ECO:0000256" key="9">
    <source>
        <dbReference type="ARBA" id="ARBA00023136"/>
    </source>
</evidence>
<dbReference type="Pfam" id="PF00593">
    <property type="entry name" value="TonB_dep_Rec_b-barrel"/>
    <property type="match status" value="1"/>
</dbReference>
<organism evidence="16 17">
    <name type="scientific">Rhodospirillum rubrum (strain ATCC 11170 / ATH 1.1.1 / DSM 467 / LMG 4362 / NCIMB 8255 / S1)</name>
    <dbReference type="NCBI Taxonomy" id="269796"/>
    <lineage>
        <taxon>Bacteria</taxon>
        <taxon>Pseudomonadati</taxon>
        <taxon>Pseudomonadota</taxon>
        <taxon>Alphaproteobacteria</taxon>
        <taxon>Rhodospirillales</taxon>
        <taxon>Rhodospirillaceae</taxon>
        <taxon>Rhodospirillum</taxon>
    </lineage>
</organism>
<evidence type="ECO:0000256" key="3">
    <source>
        <dbReference type="ARBA" id="ARBA00022452"/>
    </source>
</evidence>
<keyword evidence="4" id="KW-0410">Iron transport</keyword>
<protein>
    <submittedName>
        <fullName evidence="16">TonB-dependent receptor</fullName>
    </submittedName>
</protein>
<keyword evidence="3 11" id="KW-1134">Transmembrane beta strand</keyword>
<sequence>MRADRVLGRFFGAGLASLSTAIATSALAQGAALAPDAALAQDATLAPGATLAQGAADPTQRSIVLPQMVVSGEKIERPLEDTASSVAILPAEDLEDKSGAASVADAIADVPNVLYTGTVGAPIIRGQDTQGPNFGSTAFFGGTIPRATVNLDGHYQNYYEYVFGTTSIWDVESVEVFRGPQTTSQGANAIAGAIIVNTKDPTFEPEASYLAEIGSYSRRRTALALSGPIIADQLAARMAIDYSGRDTFVEYVNSNFDTGDADLDFRSLTARGKLLWEPEALPDLTAKLTYAFGSANRPTWESASRPYDELDNATLSMPSWEQRTHTGIADLSYAFANDITLFNQTQYSDTHVDRVTEPANNGSAVIDQNTVSNELRLTLGDTESTLSGMTGLYLARTRSKDTLHIRGLSRFDDEKQHAGLFSEMAYRLTDRWTLTGGLRYQRDHILRSGTSSYARTALDYDESFDAWLPKVSLAYDVTPEVTVGALVNRGYNPGGVNLSFASSKYVTFEPETVWNYEVFSRAKLLDDRLILTGNLFYSRHSDSQRLLPDYLNGVQYGSVVVNADKAQSYGLELAVDYKMRDDLRVRAGAGLLKTRIGSFSNAEGTSYEGNEFGRAPSYTLSLGMDWDITPKVRLSGEVKHTDGYYSTDENISAYAVENYTVANARIGYAPREYLEVYVFANNIFDKRAPAYLYDDRSAGGIVANMIEPRTVGIGVKGTF</sequence>
<evidence type="ECO:0000256" key="12">
    <source>
        <dbReference type="RuleBase" id="RU003357"/>
    </source>
</evidence>
<accession>Q2RRY3</accession>
<evidence type="ECO:0000256" key="1">
    <source>
        <dbReference type="ARBA" id="ARBA00004571"/>
    </source>
</evidence>
<feature type="chain" id="PRO_5004214893" evidence="13">
    <location>
        <begin position="29"/>
        <end position="719"/>
    </location>
</feature>
<dbReference type="SUPFAM" id="SSF56935">
    <property type="entry name" value="Porins"/>
    <property type="match status" value="1"/>
</dbReference>
<evidence type="ECO:0000256" key="10">
    <source>
        <dbReference type="ARBA" id="ARBA00023237"/>
    </source>
</evidence>
<keyword evidence="5 11" id="KW-0812">Transmembrane</keyword>
<dbReference type="PhylomeDB" id="Q2RRY3"/>
<dbReference type="GO" id="GO:0009279">
    <property type="term" value="C:cell outer membrane"/>
    <property type="evidence" value="ECO:0007669"/>
    <property type="project" value="UniProtKB-SubCell"/>
</dbReference>
<keyword evidence="17" id="KW-1185">Reference proteome</keyword>
<evidence type="ECO:0000313" key="16">
    <source>
        <dbReference type="EMBL" id="ABC23112.1"/>
    </source>
</evidence>
<evidence type="ECO:0000256" key="13">
    <source>
        <dbReference type="SAM" id="SignalP"/>
    </source>
</evidence>
<dbReference type="EMBL" id="CP000230">
    <property type="protein sequence ID" value="ABC23112.1"/>
    <property type="molecule type" value="Genomic_DNA"/>
</dbReference>
<dbReference type="PANTHER" id="PTHR32552:SF81">
    <property type="entry name" value="TONB-DEPENDENT OUTER MEMBRANE RECEPTOR"/>
    <property type="match status" value="1"/>
</dbReference>
<evidence type="ECO:0000256" key="5">
    <source>
        <dbReference type="ARBA" id="ARBA00022692"/>
    </source>
</evidence>
<evidence type="ECO:0000256" key="4">
    <source>
        <dbReference type="ARBA" id="ARBA00022496"/>
    </source>
</evidence>
<dbReference type="Proteomes" id="UP000001929">
    <property type="component" value="Chromosome"/>
</dbReference>
<feature type="domain" description="TonB-dependent receptor-like beta-barrel" evidence="14">
    <location>
        <begin position="289"/>
        <end position="683"/>
    </location>
</feature>
<feature type="signal peptide" evidence="13">
    <location>
        <begin position="1"/>
        <end position="28"/>
    </location>
</feature>
<evidence type="ECO:0000313" key="17">
    <source>
        <dbReference type="Proteomes" id="UP000001929"/>
    </source>
</evidence>
<evidence type="ECO:0000256" key="11">
    <source>
        <dbReference type="PROSITE-ProRule" id="PRU01360"/>
    </source>
</evidence>
<keyword evidence="9 11" id="KW-0472">Membrane</keyword>
<dbReference type="GO" id="GO:0006826">
    <property type="term" value="P:iron ion transport"/>
    <property type="evidence" value="ECO:0007669"/>
    <property type="project" value="UniProtKB-KW"/>
</dbReference>
<keyword evidence="16" id="KW-0675">Receptor</keyword>
<dbReference type="InterPro" id="IPR039426">
    <property type="entry name" value="TonB-dep_rcpt-like"/>
</dbReference>
<gene>
    <name evidence="16" type="ordered locus">Rru_A2312</name>
</gene>
<keyword evidence="13" id="KW-0732">Signal</keyword>
<dbReference type="STRING" id="269796.Rru_A2312"/>
<evidence type="ECO:0000259" key="14">
    <source>
        <dbReference type="Pfam" id="PF00593"/>
    </source>
</evidence>
<comment type="subcellular location">
    <subcellularLocation>
        <location evidence="1 11">Cell outer membrane</location>
        <topology evidence="1 11">Multi-pass membrane protein</topology>
    </subcellularLocation>
</comment>
<feature type="domain" description="TonB-dependent receptor plug" evidence="15">
    <location>
        <begin position="79"/>
        <end position="193"/>
    </location>
</feature>
<evidence type="ECO:0000256" key="2">
    <source>
        <dbReference type="ARBA" id="ARBA00022448"/>
    </source>
</evidence>
<proteinExistence type="inferred from homology"/>
<dbReference type="Pfam" id="PF07715">
    <property type="entry name" value="Plug"/>
    <property type="match status" value="1"/>
</dbReference>
<dbReference type="InterPro" id="IPR000531">
    <property type="entry name" value="Beta-barrel_TonB"/>
</dbReference>
<keyword evidence="8 12" id="KW-0798">TonB box</keyword>
<evidence type="ECO:0000256" key="6">
    <source>
        <dbReference type="ARBA" id="ARBA00023004"/>
    </source>
</evidence>